<organism evidence="3">
    <name type="scientific">marine metagenome</name>
    <dbReference type="NCBI Taxonomy" id="408172"/>
    <lineage>
        <taxon>unclassified sequences</taxon>
        <taxon>metagenomes</taxon>
        <taxon>ecological metagenomes</taxon>
    </lineage>
</organism>
<reference evidence="3" key="1">
    <citation type="submission" date="2018-05" db="EMBL/GenBank/DDBJ databases">
        <authorList>
            <person name="Lanie J.A."/>
            <person name="Ng W.-L."/>
            <person name="Kazmierczak K.M."/>
            <person name="Andrzejewski T.M."/>
            <person name="Davidsen T.M."/>
            <person name="Wayne K.J."/>
            <person name="Tettelin H."/>
            <person name="Glass J.I."/>
            <person name="Rusch D."/>
            <person name="Podicherti R."/>
            <person name="Tsui H.-C.T."/>
            <person name="Winkler M.E."/>
        </authorList>
    </citation>
    <scope>NUCLEOTIDE SEQUENCE</scope>
</reference>
<dbReference type="EMBL" id="UINC01214516">
    <property type="protein sequence ID" value="SVE39781.1"/>
    <property type="molecule type" value="Genomic_DNA"/>
</dbReference>
<feature type="non-terminal residue" evidence="3">
    <location>
        <position position="1"/>
    </location>
</feature>
<dbReference type="SUPFAM" id="SSF52518">
    <property type="entry name" value="Thiamin diphosphate-binding fold (THDP-binding)"/>
    <property type="match status" value="1"/>
</dbReference>
<dbReference type="Pfam" id="PF02775">
    <property type="entry name" value="TPP_enzyme_C"/>
    <property type="match status" value="1"/>
</dbReference>
<evidence type="ECO:0000259" key="2">
    <source>
        <dbReference type="Pfam" id="PF02775"/>
    </source>
</evidence>
<dbReference type="InterPro" id="IPR011766">
    <property type="entry name" value="TPP_enzyme_TPP-bd"/>
</dbReference>
<dbReference type="GO" id="GO:0030976">
    <property type="term" value="F:thiamine pyrophosphate binding"/>
    <property type="evidence" value="ECO:0007669"/>
    <property type="project" value="InterPro"/>
</dbReference>
<dbReference type="GO" id="GO:0050660">
    <property type="term" value="F:flavin adenine dinucleotide binding"/>
    <property type="evidence" value="ECO:0007669"/>
    <property type="project" value="TreeGrafter"/>
</dbReference>
<comment type="similarity">
    <text evidence="1">Belongs to the TPP enzyme family.</text>
</comment>
<dbReference type="PANTHER" id="PTHR18968">
    <property type="entry name" value="THIAMINE PYROPHOSPHATE ENZYMES"/>
    <property type="match status" value="1"/>
</dbReference>
<feature type="domain" description="Thiamine pyrophosphate enzyme TPP-binding" evidence="2">
    <location>
        <begin position="104"/>
        <end position="237"/>
    </location>
</feature>
<proteinExistence type="inferred from homology"/>
<name>A0A383D5W7_9ZZZZ</name>
<protein>
    <recommendedName>
        <fullName evidence="2">Thiamine pyrophosphate enzyme TPP-binding domain-containing protein</fullName>
    </recommendedName>
</protein>
<sequence>AKVINCSMDFHQHRGWNKDYGSLPPVDIHIPTVPEAFISDLLPLLASIKPKKNYVIKSKPRAELPKNGPIGVHEFARAYRNAAQGFKVCLISHTIGWPSEESEFNHHLGCLANAGGGGLGAGPGNAVGAALALRDVHDGYVPVAILGDGDYLMGVQALWTAAHENIPLLIIVSNNKSYFNDEMHQEAIAKKRGRPTENRWVGQRIDNPEIDICALAKAQGLHSIGPVSDMKHLAEAI</sequence>
<dbReference type="AlphaFoldDB" id="A0A383D5W7"/>
<gene>
    <name evidence="3" type="ORF">METZ01_LOCUS492635</name>
</gene>
<dbReference type="InterPro" id="IPR045229">
    <property type="entry name" value="TPP_enz"/>
</dbReference>
<dbReference type="GO" id="GO:0003984">
    <property type="term" value="F:acetolactate synthase activity"/>
    <property type="evidence" value="ECO:0007669"/>
    <property type="project" value="TreeGrafter"/>
</dbReference>
<evidence type="ECO:0000256" key="1">
    <source>
        <dbReference type="ARBA" id="ARBA00007812"/>
    </source>
</evidence>
<dbReference type="InterPro" id="IPR029061">
    <property type="entry name" value="THDP-binding"/>
</dbReference>
<accession>A0A383D5W7</accession>
<dbReference type="Gene3D" id="3.40.50.970">
    <property type="match status" value="1"/>
</dbReference>
<feature type="non-terminal residue" evidence="3">
    <location>
        <position position="237"/>
    </location>
</feature>
<evidence type="ECO:0000313" key="3">
    <source>
        <dbReference type="EMBL" id="SVE39781.1"/>
    </source>
</evidence>